<dbReference type="RefSeq" id="WP_218157575.1">
    <property type="nucleotide sequence ID" value="NZ_FNOK01000045.1"/>
</dbReference>
<feature type="region of interest" description="Disordered" evidence="1">
    <location>
        <begin position="1"/>
        <end position="21"/>
    </location>
</feature>
<name>A0A1H3Q1L7_9PSEU</name>
<dbReference type="InterPro" id="IPR041635">
    <property type="entry name" value="Type_ISP_LLaBIII_C"/>
</dbReference>
<sequence>MSFGKATPEQKAAGEKVDRATANYNNRITLRGIPDRAHRYTLGSRSTVEWITER</sequence>
<dbReference type="AlphaFoldDB" id="A0A1H3Q1L7"/>
<organism evidence="3 4">
    <name type="scientific">Saccharopolyspora shandongensis</name>
    <dbReference type="NCBI Taxonomy" id="418495"/>
    <lineage>
        <taxon>Bacteria</taxon>
        <taxon>Bacillati</taxon>
        <taxon>Actinomycetota</taxon>
        <taxon>Actinomycetes</taxon>
        <taxon>Pseudonocardiales</taxon>
        <taxon>Pseudonocardiaceae</taxon>
        <taxon>Saccharopolyspora</taxon>
    </lineage>
</organism>
<dbReference type="EMBL" id="FNOK01000045">
    <property type="protein sequence ID" value="SDZ07130.1"/>
    <property type="molecule type" value="Genomic_DNA"/>
</dbReference>
<accession>A0A1H3Q1L7</accession>
<dbReference type="Proteomes" id="UP000199529">
    <property type="component" value="Unassembled WGS sequence"/>
</dbReference>
<evidence type="ECO:0000313" key="3">
    <source>
        <dbReference type="EMBL" id="SDZ07130.1"/>
    </source>
</evidence>
<feature type="domain" description="Type ISP restriction-modification enzyme LLaBIII C-terminal specificity" evidence="2">
    <location>
        <begin position="7"/>
        <end position="54"/>
    </location>
</feature>
<evidence type="ECO:0000313" key="4">
    <source>
        <dbReference type="Proteomes" id="UP000199529"/>
    </source>
</evidence>
<dbReference type="Pfam" id="PF18135">
    <property type="entry name" value="Type_ISP_C"/>
    <property type="match status" value="1"/>
</dbReference>
<proteinExistence type="predicted"/>
<evidence type="ECO:0000256" key="1">
    <source>
        <dbReference type="SAM" id="MobiDB-lite"/>
    </source>
</evidence>
<reference evidence="4" key="1">
    <citation type="submission" date="2016-10" db="EMBL/GenBank/DDBJ databases">
        <authorList>
            <person name="Varghese N."/>
            <person name="Submissions S."/>
        </authorList>
    </citation>
    <scope>NUCLEOTIDE SEQUENCE [LARGE SCALE GENOMIC DNA]</scope>
    <source>
        <strain evidence="4">CGMCC 4.3530</strain>
    </source>
</reference>
<protein>
    <recommendedName>
        <fullName evidence="2">Type ISP restriction-modification enzyme LLaBIII C-terminal specificity domain-containing protein</fullName>
    </recommendedName>
</protein>
<keyword evidence="4" id="KW-1185">Reference proteome</keyword>
<gene>
    <name evidence="3" type="ORF">SAMN05216215_104516</name>
</gene>
<dbReference type="STRING" id="418495.SAMN05216215_104516"/>
<evidence type="ECO:0000259" key="2">
    <source>
        <dbReference type="Pfam" id="PF18135"/>
    </source>
</evidence>